<dbReference type="InterPro" id="IPR037069">
    <property type="entry name" value="AcylCoA_DH/ox_N_sf"/>
</dbReference>
<gene>
    <name evidence="8" type="ORF">F0Q34_08460</name>
</gene>
<evidence type="ECO:0000313" key="9">
    <source>
        <dbReference type="Proteomes" id="UP000322110"/>
    </source>
</evidence>
<feature type="domain" description="Acyl-CoA dehydrogenase/oxidase N-terminal" evidence="7">
    <location>
        <begin position="43"/>
        <end position="94"/>
    </location>
</feature>
<evidence type="ECO:0000259" key="7">
    <source>
        <dbReference type="Pfam" id="PF02771"/>
    </source>
</evidence>
<dbReference type="SUPFAM" id="SSF47203">
    <property type="entry name" value="Acyl-CoA dehydrogenase C-terminal domain-like"/>
    <property type="match status" value="1"/>
</dbReference>
<protein>
    <submittedName>
        <fullName evidence="8">Acyl-CoA dehydrogenase</fullName>
    </submittedName>
</protein>
<dbReference type="EMBL" id="VUKA01000002">
    <property type="protein sequence ID" value="KAA2214057.1"/>
    <property type="molecule type" value="Genomic_DNA"/>
</dbReference>
<dbReference type="Pfam" id="PF00441">
    <property type="entry name" value="Acyl-CoA_dh_1"/>
    <property type="match status" value="1"/>
</dbReference>
<proteinExistence type="inferred from homology"/>
<dbReference type="InterPro" id="IPR036250">
    <property type="entry name" value="AcylCo_DH-like_C"/>
</dbReference>
<evidence type="ECO:0000256" key="3">
    <source>
        <dbReference type="ARBA" id="ARBA00022630"/>
    </source>
</evidence>
<evidence type="ECO:0000256" key="2">
    <source>
        <dbReference type="ARBA" id="ARBA00009347"/>
    </source>
</evidence>
<dbReference type="InterPro" id="IPR009075">
    <property type="entry name" value="AcylCo_DH/oxidase_C"/>
</dbReference>
<accession>A0A5B2THU4</accession>
<dbReference type="SUPFAM" id="SSF56645">
    <property type="entry name" value="Acyl-CoA dehydrogenase NM domain-like"/>
    <property type="match status" value="1"/>
</dbReference>
<comment type="caution">
    <text evidence="8">The sequence shown here is derived from an EMBL/GenBank/DDBJ whole genome shotgun (WGS) entry which is preliminary data.</text>
</comment>
<keyword evidence="3" id="KW-0285">Flavoprotein</keyword>
<evidence type="ECO:0000256" key="1">
    <source>
        <dbReference type="ARBA" id="ARBA00001974"/>
    </source>
</evidence>
<dbReference type="Gene3D" id="1.10.540.10">
    <property type="entry name" value="Acyl-CoA dehydrogenase/oxidase, N-terminal domain"/>
    <property type="match status" value="1"/>
</dbReference>
<dbReference type="InterPro" id="IPR013786">
    <property type="entry name" value="AcylCoA_DH/ox_N"/>
</dbReference>
<dbReference type="PANTHER" id="PTHR43884">
    <property type="entry name" value="ACYL-COA DEHYDROGENASE"/>
    <property type="match status" value="1"/>
</dbReference>
<feature type="domain" description="Acyl-CoA dehydrogenase/oxidase C-terminal" evidence="6">
    <location>
        <begin position="208"/>
        <end position="350"/>
    </location>
</feature>
<comment type="similarity">
    <text evidence="2">Belongs to the acyl-CoA dehydrogenase family.</text>
</comment>
<keyword evidence="5" id="KW-0560">Oxidoreductase</keyword>
<dbReference type="RefSeq" id="WP_149811713.1">
    <property type="nucleotide sequence ID" value="NZ_VUKA01000002.1"/>
</dbReference>
<reference evidence="8 9" key="1">
    <citation type="journal article" date="2015" name="Int. J. Syst. Evol. Microbiol.">
        <title>Roseomonas oryzae sp. nov., isolated from paddy rhizosphere soil.</title>
        <authorList>
            <person name="Ramaprasad E.V."/>
            <person name="Sasikala Ch."/>
            <person name="Ramana Ch.V."/>
        </authorList>
    </citation>
    <scope>NUCLEOTIDE SEQUENCE [LARGE SCALE GENOMIC DNA]</scope>
    <source>
        <strain evidence="8 9">KCTC 42542</strain>
    </source>
</reference>
<dbReference type="Pfam" id="PF02771">
    <property type="entry name" value="Acyl-CoA_dh_N"/>
    <property type="match status" value="1"/>
</dbReference>
<evidence type="ECO:0000256" key="5">
    <source>
        <dbReference type="ARBA" id="ARBA00023002"/>
    </source>
</evidence>
<keyword evidence="4" id="KW-0274">FAD</keyword>
<dbReference type="PANTHER" id="PTHR43884:SF20">
    <property type="entry name" value="ACYL-COA DEHYDROGENASE FADE28"/>
    <property type="match status" value="1"/>
</dbReference>
<dbReference type="InterPro" id="IPR009100">
    <property type="entry name" value="AcylCoA_DH/oxidase_NM_dom_sf"/>
</dbReference>
<keyword evidence="9" id="KW-1185">Reference proteome</keyword>
<dbReference type="Proteomes" id="UP000322110">
    <property type="component" value="Unassembled WGS sequence"/>
</dbReference>
<evidence type="ECO:0000259" key="6">
    <source>
        <dbReference type="Pfam" id="PF00441"/>
    </source>
</evidence>
<evidence type="ECO:0000256" key="4">
    <source>
        <dbReference type="ARBA" id="ARBA00022827"/>
    </source>
</evidence>
<comment type="cofactor">
    <cofactor evidence="1">
        <name>FAD</name>
        <dbReference type="ChEBI" id="CHEBI:57692"/>
    </cofactor>
</comment>
<dbReference type="GO" id="GO:0003995">
    <property type="term" value="F:acyl-CoA dehydrogenase activity"/>
    <property type="evidence" value="ECO:0007669"/>
    <property type="project" value="TreeGrafter"/>
</dbReference>
<dbReference type="Gene3D" id="1.20.140.10">
    <property type="entry name" value="Butyryl-CoA Dehydrogenase, subunit A, domain 3"/>
    <property type="match status" value="1"/>
</dbReference>
<dbReference type="AlphaFoldDB" id="A0A5B2THU4"/>
<sequence length="357" mass="37184">MSAALDNDELAEATRLLRESAAGIAPRGGDRRRVRALRFQPPGFDPALLRAMGEQGWIGLRLPEEKGGAGLGLTALCALAEELGAALAPEPLIPAMLSAALLAAVDAEAPLDGLLSGEALVLTAWQEAPSALAAPGTAEAPRLFIPQAGGASAFLVPVRQGDGMALLLQPAESAELSLQKTQDGGFFGTLRPGSGTPIGTVSPGILADALEEAALATAASLLGVMDQTFTLTLDYLRTRQQFGRPIGSFQALQHRAADLQIQIALSRASIAAAAALLDEGQAPRAERRAAVSRAKARASDAAMLVTRQAIQLHGGIGYTDEADISLYLRKAMVLASQFGSAAMHRRRFAEEAREDEA</sequence>
<organism evidence="8 9">
    <name type="scientific">Teichococcus oryzae</name>
    <dbReference type="NCBI Taxonomy" id="1608942"/>
    <lineage>
        <taxon>Bacteria</taxon>
        <taxon>Pseudomonadati</taxon>
        <taxon>Pseudomonadota</taxon>
        <taxon>Alphaproteobacteria</taxon>
        <taxon>Acetobacterales</taxon>
        <taxon>Roseomonadaceae</taxon>
        <taxon>Roseomonas</taxon>
    </lineage>
</organism>
<dbReference type="GO" id="GO:0050660">
    <property type="term" value="F:flavin adenine dinucleotide binding"/>
    <property type="evidence" value="ECO:0007669"/>
    <property type="project" value="InterPro"/>
</dbReference>
<dbReference type="OrthoDB" id="7328575at2"/>
<evidence type="ECO:0000313" key="8">
    <source>
        <dbReference type="EMBL" id="KAA2214057.1"/>
    </source>
</evidence>
<name>A0A5B2THU4_9PROT</name>